<dbReference type="GO" id="GO:0004867">
    <property type="term" value="F:serine-type endopeptidase inhibitor activity"/>
    <property type="evidence" value="ECO:0007669"/>
    <property type="project" value="UniProtKB-KW"/>
</dbReference>
<comment type="caution">
    <text evidence="6">The sequence shown here is derived from an EMBL/GenBank/DDBJ whole genome shotgun (WGS) entry which is preliminary data.</text>
</comment>
<proteinExistence type="inferred from homology"/>
<dbReference type="Gene3D" id="2.30.39.10">
    <property type="entry name" value="Alpha-1-antitrypsin, domain 1"/>
    <property type="match status" value="2"/>
</dbReference>
<feature type="signal peptide" evidence="4">
    <location>
        <begin position="1"/>
        <end position="15"/>
    </location>
</feature>
<accession>A0AAW2IHB8</accession>
<keyword evidence="4" id="KW-0732">Signal</keyword>
<dbReference type="InterPro" id="IPR023795">
    <property type="entry name" value="Serpin_CS"/>
</dbReference>
<name>A0AAW2IHB8_9NEOP</name>
<dbReference type="CDD" id="cd19594">
    <property type="entry name" value="serpin_crustaceans_chelicerates_insects"/>
    <property type="match status" value="1"/>
</dbReference>
<dbReference type="GO" id="GO:0005615">
    <property type="term" value="C:extracellular space"/>
    <property type="evidence" value="ECO:0007669"/>
    <property type="project" value="InterPro"/>
</dbReference>
<dbReference type="InterPro" id="IPR000215">
    <property type="entry name" value="Serpin_fam"/>
</dbReference>
<dbReference type="InterPro" id="IPR023796">
    <property type="entry name" value="Serpin_dom"/>
</dbReference>
<organism evidence="6">
    <name type="scientific">Menopon gallinae</name>
    <name type="common">poultry shaft louse</name>
    <dbReference type="NCBI Taxonomy" id="328185"/>
    <lineage>
        <taxon>Eukaryota</taxon>
        <taxon>Metazoa</taxon>
        <taxon>Ecdysozoa</taxon>
        <taxon>Arthropoda</taxon>
        <taxon>Hexapoda</taxon>
        <taxon>Insecta</taxon>
        <taxon>Pterygota</taxon>
        <taxon>Neoptera</taxon>
        <taxon>Paraneoptera</taxon>
        <taxon>Psocodea</taxon>
        <taxon>Troctomorpha</taxon>
        <taxon>Phthiraptera</taxon>
        <taxon>Amblycera</taxon>
        <taxon>Menoponidae</taxon>
        <taxon>Menopon</taxon>
    </lineage>
</organism>
<evidence type="ECO:0000256" key="4">
    <source>
        <dbReference type="SAM" id="SignalP"/>
    </source>
</evidence>
<keyword evidence="2" id="KW-0722">Serine protease inhibitor</keyword>
<dbReference type="PROSITE" id="PS00284">
    <property type="entry name" value="SERPIN"/>
    <property type="match status" value="1"/>
</dbReference>
<dbReference type="SUPFAM" id="SSF56574">
    <property type="entry name" value="Serpins"/>
    <property type="match status" value="1"/>
</dbReference>
<reference evidence="6" key="1">
    <citation type="journal article" date="2024" name="Gigascience">
        <title>Chromosome-level genome of the poultry shaft louse Menopon gallinae provides insight into the host-switching and adaptive evolution of parasitic lice.</title>
        <authorList>
            <person name="Xu Y."/>
            <person name="Ma L."/>
            <person name="Liu S."/>
            <person name="Liang Y."/>
            <person name="Liu Q."/>
            <person name="He Z."/>
            <person name="Tian L."/>
            <person name="Duan Y."/>
            <person name="Cai W."/>
            <person name="Li H."/>
            <person name="Song F."/>
        </authorList>
    </citation>
    <scope>NUCLEOTIDE SEQUENCE</scope>
    <source>
        <strain evidence="6">Cailab_2023a</strain>
    </source>
</reference>
<dbReference type="SMART" id="SM00093">
    <property type="entry name" value="SERPIN"/>
    <property type="match status" value="1"/>
</dbReference>
<sequence length="424" mass="48543">MILLLCLCLPAVVLGQCITDDDQKPVKDPSARISLYKGQQRFSIGVLKVLNEFQSDRNIFFSPHSMYQSLLLAYIAASNETERAIQKALHLPETQSKLTTIQNYGLEKYFQSMREVNGSSDYEFKTCNKIYLSPEIKPRECMAKLLNEELEVVNFGEDPESARKRINSWVEKTTKAHIKELLSPDAVHENTKLILANAAYFKGLWKSKFLAENTKKNSLFYVRTDDIKIVDLMAQKGTFNYMISETLKAHILELPYKGDEISMIVMLPPFEKNAVDDLIKRLSEDSLEDIIDFDDLYPRQVEIEFPKFTVEQTLDMRPVFEKLGLSEVFGDEGDFSTLTGEGADVHFTDAIHKSKIEVDEDGTVAAAATAIFTFRSSRPLEPTKFIANHPFIYFIYDKMSQNILFMGVYRVPEKKYRNGKRIVP</sequence>
<comment type="similarity">
    <text evidence="3">Belongs to the serpin family.</text>
</comment>
<dbReference type="InterPro" id="IPR036186">
    <property type="entry name" value="Serpin_sf"/>
</dbReference>
<evidence type="ECO:0000256" key="3">
    <source>
        <dbReference type="RuleBase" id="RU000411"/>
    </source>
</evidence>
<evidence type="ECO:0000259" key="5">
    <source>
        <dbReference type="SMART" id="SM00093"/>
    </source>
</evidence>
<evidence type="ECO:0000313" key="6">
    <source>
        <dbReference type="EMBL" id="KAL0281645.1"/>
    </source>
</evidence>
<evidence type="ECO:0000256" key="1">
    <source>
        <dbReference type="ARBA" id="ARBA00022690"/>
    </source>
</evidence>
<dbReference type="Gene3D" id="3.30.497.10">
    <property type="entry name" value="Antithrombin, subunit I, domain 2"/>
    <property type="match status" value="1"/>
</dbReference>
<dbReference type="PANTHER" id="PTHR11461">
    <property type="entry name" value="SERINE PROTEASE INHIBITOR, SERPIN"/>
    <property type="match status" value="1"/>
</dbReference>
<dbReference type="Pfam" id="PF00079">
    <property type="entry name" value="Serpin"/>
    <property type="match status" value="1"/>
</dbReference>
<dbReference type="PANTHER" id="PTHR11461:SF278">
    <property type="entry name" value="SERINE PROTEASE INHIBITOR 88EA"/>
    <property type="match status" value="1"/>
</dbReference>
<dbReference type="EMBL" id="JARGDH010000001">
    <property type="protein sequence ID" value="KAL0281645.1"/>
    <property type="molecule type" value="Genomic_DNA"/>
</dbReference>
<dbReference type="InterPro" id="IPR042185">
    <property type="entry name" value="Serpin_sf_2"/>
</dbReference>
<dbReference type="InterPro" id="IPR042178">
    <property type="entry name" value="Serpin_sf_1"/>
</dbReference>
<feature type="chain" id="PRO_5044013833" description="Serpin domain-containing protein" evidence="4">
    <location>
        <begin position="16"/>
        <end position="424"/>
    </location>
</feature>
<feature type="domain" description="Serpin" evidence="5">
    <location>
        <begin position="44"/>
        <end position="412"/>
    </location>
</feature>
<evidence type="ECO:0000256" key="2">
    <source>
        <dbReference type="ARBA" id="ARBA00022900"/>
    </source>
</evidence>
<gene>
    <name evidence="6" type="ORF">PYX00_002570</name>
</gene>
<protein>
    <recommendedName>
        <fullName evidence="5">Serpin domain-containing protein</fullName>
    </recommendedName>
</protein>
<keyword evidence="1" id="KW-0646">Protease inhibitor</keyword>
<dbReference type="AlphaFoldDB" id="A0AAW2IHB8"/>